<dbReference type="InterPro" id="IPR001709">
    <property type="entry name" value="Flavoprot_Pyr_Nucl_cyt_Rdtase"/>
</dbReference>
<dbReference type="SUPFAM" id="SSF52343">
    <property type="entry name" value="Ferredoxin reductase-like, C-terminal NADP-linked domain"/>
    <property type="match status" value="1"/>
</dbReference>
<dbReference type="GO" id="GO:0005739">
    <property type="term" value="C:mitochondrion"/>
    <property type="evidence" value="ECO:0007669"/>
    <property type="project" value="UniProtKB-SubCell"/>
</dbReference>
<dbReference type="GO" id="GO:0010181">
    <property type="term" value="F:FMN binding"/>
    <property type="evidence" value="ECO:0007669"/>
    <property type="project" value="UniProtKB-UniRule"/>
</dbReference>
<dbReference type="OMA" id="DIMSIPR"/>
<dbReference type="PRINTS" id="PR00369">
    <property type="entry name" value="FLAVODOXIN"/>
</dbReference>
<comment type="subunit">
    <text evidence="9">Interacts with DRE2; as part of the cytosolic iron-sulfur (Fe-S) protein assembly (CIA) machinery.</text>
</comment>
<dbReference type="Proteomes" id="UP000054270">
    <property type="component" value="Unassembled WGS sequence"/>
</dbReference>
<dbReference type="GO" id="GO:0016226">
    <property type="term" value="P:iron-sulfur cluster assembly"/>
    <property type="evidence" value="ECO:0007669"/>
    <property type="project" value="UniProtKB-UniRule"/>
</dbReference>
<feature type="binding site" evidence="9">
    <location>
        <begin position="63"/>
        <end position="66"/>
    </location>
    <ligand>
        <name>FMN</name>
        <dbReference type="ChEBI" id="CHEBI:58210"/>
    </ligand>
</feature>
<dbReference type="GO" id="GO:0160246">
    <property type="term" value="F:NADPH-iron-sulfur [2Fe-2S] protein oxidoreductase activity"/>
    <property type="evidence" value="ECO:0007669"/>
    <property type="project" value="InterPro"/>
</dbReference>
<dbReference type="InterPro" id="IPR023173">
    <property type="entry name" value="NADPH_Cyt_P450_Rdtase_alpha"/>
</dbReference>
<dbReference type="STRING" id="945553.A0A0D2L6N0"/>
<keyword evidence="6 9" id="KW-0274">FAD</keyword>
<keyword evidence="3 9" id="KW-0963">Cytoplasm</keyword>
<feature type="domain" description="Flavodoxin-like" evidence="10">
    <location>
        <begin position="10"/>
        <end position="154"/>
    </location>
</feature>
<dbReference type="InterPro" id="IPR001433">
    <property type="entry name" value="OxRdtase_FAD/NAD-bd"/>
</dbReference>
<comment type="similarity">
    <text evidence="9">In the C-terminal section; belongs to the flavoprotein pyridine nucleotide cytochrome reductase family.</text>
</comment>
<dbReference type="InterPro" id="IPR017938">
    <property type="entry name" value="Riboflavin_synthase-like_b-brl"/>
</dbReference>
<evidence type="ECO:0000313" key="13">
    <source>
        <dbReference type="Proteomes" id="UP000054270"/>
    </source>
</evidence>
<feature type="binding site" evidence="9">
    <location>
        <position position="346"/>
    </location>
    <ligand>
        <name>FAD</name>
        <dbReference type="ChEBI" id="CHEBI:57692"/>
    </ligand>
</feature>
<evidence type="ECO:0000256" key="8">
    <source>
        <dbReference type="ARBA" id="ARBA00023002"/>
    </source>
</evidence>
<dbReference type="EMBL" id="KN817548">
    <property type="protein sequence ID" value="KJA22627.1"/>
    <property type="molecule type" value="Genomic_DNA"/>
</dbReference>
<organism evidence="12 13">
    <name type="scientific">Hypholoma sublateritium (strain FD-334 SS-4)</name>
    <dbReference type="NCBI Taxonomy" id="945553"/>
    <lineage>
        <taxon>Eukaryota</taxon>
        <taxon>Fungi</taxon>
        <taxon>Dikarya</taxon>
        <taxon>Basidiomycota</taxon>
        <taxon>Agaricomycotina</taxon>
        <taxon>Agaricomycetes</taxon>
        <taxon>Agaricomycetidae</taxon>
        <taxon>Agaricales</taxon>
        <taxon>Agaricineae</taxon>
        <taxon>Strophariaceae</taxon>
        <taxon>Hypholoma</taxon>
    </lineage>
</organism>
<dbReference type="InterPro" id="IPR029039">
    <property type="entry name" value="Flavoprotein-like_sf"/>
</dbReference>
<dbReference type="SUPFAM" id="SSF52218">
    <property type="entry name" value="Flavoproteins"/>
    <property type="match status" value="1"/>
</dbReference>
<dbReference type="GO" id="GO:0016651">
    <property type="term" value="F:oxidoreductase activity, acting on NAD(P)H"/>
    <property type="evidence" value="ECO:0007669"/>
    <property type="project" value="UniProtKB-UniRule"/>
</dbReference>
<comment type="similarity">
    <text evidence="9">In the N-terminal section; belongs to the flavodoxin family.</text>
</comment>
<dbReference type="Pfam" id="PF00258">
    <property type="entry name" value="Flavodoxin_1"/>
    <property type="match status" value="1"/>
</dbReference>
<dbReference type="GO" id="GO:0050661">
    <property type="term" value="F:NADP binding"/>
    <property type="evidence" value="ECO:0007669"/>
    <property type="project" value="UniProtKB-UniRule"/>
</dbReference>
<dbReference type="PRINTS" id="PR00371">
    <property type="entry name" value="FPNCR"/>
</dbReference>
<comment type="cofactor">
    <cofactor evidence="1 9">
        <name>FMN</name>
        <dbReference type="ChEBI" id="CHEBI:58210"/>
    </cofactor>
</comment>
<keyword evidence="4 9" id="KW-0285">Flavoprotein</keyword>
<dbReference type="InterPro" id="IPR028879">
    <property type="entry name" value="NDOR1"/>
</dbReference>
<proteinExistence type="inferred from homology"/>
<dbReference type="OrthoDB" id="1856718at2759"/>
<evidence type="ECO:0000256" key="9">
    <source>
        <dbReference type="HAMAP-Rule" id="MF_03178"/>
    </source>
</evidence>
<evidence type="ECO:0000256" key="1">
    <source>
        <dbReference type="ARBA" id="ARBA00001917"/>
    </source>
</evidence>
<keyword evidence="7 9" id="KW-0521">NADP</keyword>
<reference evidence="13" key="1">
    <citation type="submission" date="2014-04" db="EMBL/GenBank/DDBJ databases">
        <title>Evolutionary Origins and Diversification of the Mycorrhizal Mutualists.</title>
        <authorList>
            <consortium name="DOE Joint Genome Institute"/>
            <consortium name="Mycorrhizal Genomics Consortium"/>
            <person name="Kohler A."/>
            <person name="Kuo A."/>
            <person name="Nagy L.G."/>
            <person name="Floudas D."/>
            <person name="Copeland A."/>
            <person name="Barry K.W."/>
            <person name="Cichocki N."/>
            <person name="Veneault-Fourrey C."/>
            <person name="LaButti K."/>
            <person name="Lindquist E.A."/>
            <person name="Lipzen A."/>
            <person name="Lundell T."/>
            <person name="Morin E."/>
            <person name="Murat C."/>
            <person name="Riley R."/>
            <person name="Ohm R."/>
            <person name="Sun H."/>
            <person name="Tunlid A."/>
            <person name="Henrissat B."/>
            <person name="Grigoriev I.V."/>
            <person name="Hibbett D.S."/>
            <person name="Martin F."/>
        </authorList>
    </citation>
    <scope>NUCLEOTIDE SEQUENCE [LARGE SCALE GENOMIC DNA]</scope>
    <source>
        <strain evidence="13">FD-334 SS-4</strain>
    </source>
</reference>
<sequence>MSSAEEDRSLLIVYATETGNAQDAADHVARQCRRIAFQCRVANIDTFSLPDLLSEEVVVFIVSTTGSGVEPRSMTPFWTSLLRSDLPPDTFEHLYFSVFGLGDTAYEKFCWAAKKLSRRMESLGACEFYERGEGDEQHPFGIDGALQPWTDGVVKTLLEMFPLPAEVDIIPATDVPPPRVSLKLVPQPIVDDAQDPLKTDLQYHKGTVKQNRRITAEDWYQDVRHLELEFEDSIQYEPGDVAVIHPLASEADVDSFLSTMGWTEHAGDTFEIQQLAIDQSLPDHLPQVATLRRLFSSFLDFNAVPRRSFFKYLAHFTSSELEKEKLEEFLSPVGADELYEYCYRVRRTIQEILSEFRHVKIPLDYIFDVFPPLRPREFSIASSIKKHPNQIHLCVAMVKYRTKLKVPRKGVCTSYLATLKMGETLQVGIKKGLIRLPLKTDTPVICVGPGTGIAPMRSVIEERIKSGAKNNILYFGCRSASKDQHYAGEWQAYIENENLVYRPAYSRDGVEGEKRKYVQDVMRDDAENIWKLVGEQNAWVLISGSSNKMPAAVKEAIAFAVETHGGHSAKEATHYVNTMVKEGRLIEECWS</sequence>
<keyword evidence="9" id="KW-0496">Mitochondrion</keyword>
<evidence type="ECO:0000256" key="3">
    <source>
        <dbReference type="ARBA" id="ARBA00022490"/>
    </source>
</evidence>
<dbReference type="AlphaFoldDB" id="A0A0D2L6N0"/>
<feature type="binding site" evidence="9">
    <location>
        <position position="136"/>
    </location>
    <ligand>
        <name>FMN</name>
        <dbReference type="ChEBI" id="CHEBI:58210"/>
    </ligand>
</feature>
<evidence type="ECO:0000259" key="11">
    <source>
        <dbReference type="PROSITE" id="PS51384"/>
    </source>
</evidence>
<dbReference type="HAMAP" id="MF_03178">
    <property type="entry name" value="NDOR1"/>
    <property type="match status" value="1"/>
</dbReference>
<dbReference type="PANTHER" id="PTHR19384:SF10">
    <property type="entry name" value="NADPH-DEPENDENT DIFLAVIN OXIDOREDUCTASE 1"/>
    <property type="match status" value="1"/>
</dbReference>
<dbReference type="InterPro" id="IPR008254">
    <property type="entry name" value="Flavodoxin/NO_synth"/>
</dbReference>
<evidence type="ECO:0000256" key="2">
    <source>
        <dbReference type="ARBA" id="ARBA00001974"/>
    </source>
</evidence>
<feature type="binding site" evidence="9">
    <location>
        <begin position="410"/>
        <end position="413"/>
    </location>
    <ligand>
        <name>FAD</name>
        <dbReference type="ChEBI" id="CHEBI:57692"/>
    </ligand>
</feature>
<dbReference type="InterPro" id="IPR003097">
    <property type="entry name" value="CysJ-like_FAD-binding"/>
</dbReference>
<dbReference type="InterPro" id="IPR039261">
    <property type="entry name" value="FNR_nucleotide-bd"/>
</dbReference>
<keyword evidence="8 9" id="KW-0560">Oxidoreductase</keyword>
<comment type="subcellular location">
    <subcellularLocation>
        <location evidence="9">Cytoplasm</location>
    </subcellularLocation>
    <subcellularLocation>
        <location evidence="9">Mitochondrion</location>
    </subcellularLocation>
    <text evidence="9">Relocalizes to mitochondria after H(2)O(2) exposure.</text>
</comment>
<comment type="catalytic activity">
    <reaction evidence="9">
        <text>2 oxidized [2Fe-2S]-[protein] + NADPH = 2 reduced [2Fe-2S]-[protein] + NADP(+) + H(+)</text>
        <dbReference type="Rhea" id="RHEA:67716"/>
        <dbReference type="Rhea" id="RHEA-COMP:17327"/>
        <dbReference type="Rhea" id="RHEA-COMP:17328"/>
        <dbReference type="ChEBI" id="CHEBI:15378"/>
        <dbReference type="ChEBI" id="CHEBI:33737"/>
        <dbReference type="ChEBI" id="CHEBI:33738"/>
        <dbReference type="ChEBI" id="CHEBI:57783"/>
        <dbReference type="ChEBI" id="CHEBI:58349"/>
    </reaction>
</comment>
<dbReference type="PANTHER" id="PTHR19384">
    <property type="entry name" value="NITRIC OXIDE SYNTHASE-RELATED"/>
    <property type="match status" value="1"/>
</dbReference>
<dbReference type="PROSITE" id="PS50902">
    <property type="entry name" value="FLAVODOXIN_LIKE"/>
    <property type="match status" value="1"/>
</dbReference>
<feature type="binding site" evidence="9">
    <location>
        <position position="451"/>
    </location>
    <ligand>
        <name>NADP(+)</name>
        <dbReference type="ChEBI" id="CHEBI:58349"/>
    </ligand>
</feature>
<comment type="function">
    <text evidence="9">NADPH-dependent reductase which is a central component of the cytosolic iron-sulfur (Fe-S) protein assembly (CIA) machinery. Transfers electrons from NADPH via its FAD and FMN prosthetic groups to the [2Fe-2S] cluster of DRE2, another key component of the CIA machinery. In turn, this reduced cluster provides electrons for assembly of cytosolic iron-sulfur cluster proteins. Positively controls H(2)O(2)-induced cell death.</text>
</comment>
<evidence type="ECO:0000313" key="12">
    <source>
        <dbReference type="EMBL" id="KJA22627.1"/>
    </source>
</evidence>
<evidence type="ECO:0000256" key="4">
    <source>
        <dbReference type="ARBA" id="ARBA00022630"/>
    </source>
</evidence>
<feature type="domain" description="FAD-binding FR-type" evidence="11">
    <location>
        <begin position="201"/>
        <end position="437"/>
    </location>
</feature>
<accession>A0A0D2L6N0</accession>
<keyword evidence="5 9" id="KW-0288">FMN</keyword>
<feature type="binding site" evidence="9">
    <location>
        <position position="590"/>
    </location>
    <ligand>
        <name>FAD</name>
        <dbReference type="ChEBI" id="CHEBI:57692"/>
    </ligand>
</feature>
<dbReference type="InterPro" id="IPR017927">
    <property type="entry name" value="FAD-bd_FR_type"/>
</dbReference>
<evidence type="ECO:0000256" key="7">
    <source>
        <dbReference type="ARBA" id="ARBA00022857"/>
    </source>
</evidence>
<comment type="similarity">
    <text evidence="9">Belongs to the NADPH-dependent diflavin oxidoreductase NDOR1 family.</text>
</comment>
<dbReference type="Pfam" id="PF00667">
    <property type="entry name" value="FAD_binding_1"/>
    <property type="match status" value="1"/>
</dbReference>
<dbReference type="Gene3D" id="3.40.50.360">
    <property type="match status" value="1"/>
</dbReference>
<evidence type="ECO:0000256" key="6">
    <source>
        <dbReference type="ARBA" id="ARBA00022827"/>
    </source>
</evidence>
<dbReference type="GO" id="GO:0050660">
    <property type="term" value="F:flavin adenine dinucleotide binding"/>
    <property type="evidence" value="ECO:0007669"/>
    <property type="project" value="UniProtKB-UniRule"/>
</dbReference>
<evidence type="ECO:0000259" key="10">
    <source>
        <dbReference type="PROSITE" id="PS50902"/>
    </source>
</evidence>
<comment type="cofactor">
    <cofactor evidence="2 9">
        <name>FAD</name>
        <dbReference type="ChEBI" id="CHEBI:57692"/>
    </cofactor>
</comment>
<keyword evidence="13" id="KW-1185">Reference proteome</keyword>
<feature type="binding site" evidence="9">
    <location>
        <begin position="506"/>
        <end position="507"/>
    </location>
    <ligand>
        <name>NADP(+)</name>
        <dbReference type="ChEBI" id="CHEBI:58349"/>
    </ligand>
</feature>
<dbReference type="PROSITE" id="PS51384">
    <property type="entry name" value="FAD_FR"/>
    <property type="match status" value="1"/>
</dbReference>
<dbReference type="SUPFAM" id="SSF63380">
    <property type="entry name" value="Riboflavin synthase domain-like"/>
    <property type="match status" value="1"/>
</dbReference>
<feature type="binding site" evidence="9">
    <location>
        <begin position="376"/>
        <end position="379"/>
    </location>
    <ligand>
        <name>FAD</name>
        <dbReference type="ChEBI" id="CHEBI:57692"/>
    </ligand>
</feature>
<feature type="binding site" evidence="9">
    <location>
        <begin position="16"/>
        <end position="21"/>
    </location>
    <ligand>
        <name>FMN</name>
        <dbReference type="ChEBI" id="CHEBI:58210"/>
    </ligand>
</feature>
<dbReference type="Pfam" id="PF00175">
    <property type="entry name" value="NAD_binding_1"/>
    <property type="match status" value="1"/>
</dbReference>
<gene>
    <name evidence="9" type="primary">TAH18</name>
    <name evidence="12" type="ORF">HYPSUDRAFT_201961</name>
</gene>
<dbReference type="EC" id="1.18.1.-" evidence="9"/>
<name>A0A0D2L6N0_HYPSF</name>
<dbReference type="Gene3D" id="1.20.990.10">
    <property type="entry name" value="NADPH-cytochrome p450 Reductase, Chain A, domain 3"/>
    <property type="match status" value="1"/>
</dbReference>
<dbReference type="Gene3D" id="3.40.50.80">
    <property type="entry name" value="Nucleotide-binding domain of ferredoxin-NADP reductase (FNR) module"/>
    <property type="match status" value="1"/>
</dbReference>
<evidence type="ECO:0000256" key="5">
    <source>
        <dbReference type="ARBA" id="ARBA00022643"/>
    </source>
</evidence>
<dbReference type="Gene3D" id="2.40.30.10">
    <property type="entry name" value="Translation factors"/>
    <property type="match status" value="1"/>
</dbReference>
<protein>
    <recommendedName>
        <fullName evidence="9">NADPH-dependent diflavin oxidoreductase 1</fullName>
        <ecNumber evidence="9">1.18.1.-</ecNumber>
    </recommendedName>
    <alternativeName>
        <fullName evidence="9">NADPH-dependent FMN and FAD-containing oxidoreductase</fullName>
    </alternativeName>
</protein>
<dbReference type="GO" id="GO:0005829">
    <property type="term" value="C:cytosol"/>
    <property type="evidence" value="ECO:0007669"/>
    <property type="project" value="TreeGrafter"/>
</dbReference>
<comment type="caution">
    <text evidence="9">Lacks conserved residue(s) required for the propagation of feature annotation.</text>
</comment>
<dbReference type="InterPro" id="IPR001094">
    <property type="entry name" value="Flavdoxin-like"/>
</dbReference>
<feature type="binding site" evidence="9">
    <location>
        <begin position="515"/>
        <end position="519"/>
    </location>
    <ligand>
        <name>NADP(+)</name>
        <dbReference type="ChEBI" id="CHEBI:58349"/>
    </ligand>
</feature>